<evidence type="ECO:0000313" key="2">
    <source>
        <dbReference type="EMBL" id="MBE1575043.1"/>
    </source>
</evidence>
<keyword evidence="3" id="KW-1185">Reference proteome</keyword>
<evidence type="ECO:0000313" key="3">
    <source>
        <dbReference type="Proteomes" id="UP000656548"/>
    </source>
</evidence>
<comment type="caution">
    <text evidence="2">The sequence shown here is derived from an EMBL/GenBank/DDBJ whole genome shotgun (WGS) entry which is preliminary data.</text>
</comment>
<accession>A0ABR9L2Q5</accession>
<organism evidence="2 3">
    <name type="scientific">Amycolatopsis roodepoortensis</name>
    <dbReference type="NCBI Taxonomy" id="700274"/>
    <lineage>
        <taxon>Bacteria</taxon>
        <taxon>Bacillati</taxon>
        <taxon>Actinomycetota</taxon>
        <taxon>Actinomycetes</taxon>
        <taxon>Pseudonocardiales</taxon>
        <taxon>Pseudonocardiaceae</taxon>
        <taxon>Amycolatopsis</taxon>
    </lineage>
</organism>
<dbReference type="Proteomes" id="UP000656548">
    <property type="component" value="Unassembled WGS sequence"/>
</dbReference>
<proteinExistence type="predicted"/>
<gene>
    <name evidence="2" type="ORF">H4W30_002090</name>
</gene>
<feature type="region of interest" description="Disordered" evidence="1">
    <location>
        <begin position="90"/>
        <end position="119"/>
    </location>
</feature>
<dbReference type="EMBL" id="JADBEJ010000003">
    <property type="protein sequence ID" value="MBE1575043.1"/>
    <property type="molecule type" value="Genomic_DNA"/>
</dbReference>
<dbReference type="RefSeq" id="WP_191334905.1">
    <property type="nucleotide sequence ID" value="NZ_JADBEJ010000003.1"/>
</dbReference>
<reference evidence="2 3" key="1">
    <citation type="submission" date="2020-10" db="EMBL/GenBank/DDBJ databases">
        <title>Sequencing the genomes of 1000 actinobacteria strains.</title>
        <authorList>
            <person name="Klenk H.-P."/>
        </authorList>
    </citation>
    <scope>NUCLEOTIDE SEQUENCE [LARGE SCALE GENOMIC DNA]</scope>
    <source>
        <strain evidence="2 3">DSM 46661</strain>
    </source>
</reference>
<name>A0ABR9L2Q5_9PSEU</name>
<sequence length="267" mass="29749">MADQTETAGADGMIDEAARVIHDAIATELEWAPGGEPEIVDLAAARALARRGQLADPGQRAEIERLRFLNGEAEHQLNRALTELRERTAERDSLRADYQQRDRQLRERTAQRDKALRERNARQARIEAALKLTEPHPLRHWDTQWPIREVLQGDQPAEPEPRLRRDNLGAVSIYFGPNGERVAYDETNDRYVPAPTSPSAVDSGEDVAKQCQYQVIPGTEPDRRGLCIAAATDDGFCQTHAEAMRAKTEPPAPFVPAADAFREATDG</sequence>
<evidence type="ECO:0000256" key="1">
    <source>
        <dbReference type="SAM" id="MobiDB-lite"/>
    </source>
</evidence>
<protein>
    <submittedName>
        <fullName evidence="2">Uncharacterized protein</fullName>
    </submittedName>
</protein>